<evidence type="ECO:0000313" key="2">
    <source>
        <dbReference type="EMBL" id="WYJ88521.1"/>
    </source>
</evidence>
<reference evidence="1" key="1">
    <citation type="submission" date="2017-05" db="EMBL/GenBank/DDBJ databases">
        <title>The Genome Sequence of Enterococcus sp. 9E7_DIV0242.</title>
        <authorList>
            <consortium name="The Broad Institute Genomics Platform"/>
            <consortium name="The Broad Institute Genomic Center for Infectious Diseases"/>
            <person name="Earl A."/>
            <person name="Manson A."/>
            <person name="Schwartman J."/>
            <person name="Gilmore M."/>
            <person name="Abouelleil A."/>
            <person name="Cao P."/>
            <person name="Chapman S."/>
            <person name="Cusick C."/>
            <person name="Shea T."/>
            <person name="Young S."/>
            <person name="Neafsey D."/>
            <person name="Nusbaum C."/>
            <person name="Birren B."/>
        </authorList>
    </citation>
    <scope>NUCLEOTIDE SEQUENCE [LARGE SCALE GENOMIC DNA]</scope>
    <source>
        <strain evidence="1">9E7_DIV0242</strain>
    </source>
</reference>
<sequence length="94" mass="10367">MSKELKISDAEYIFAENTLLAYLTAMVEAEIEFQKVIGAVLIHALEDPVISTKLGNLSEKMSAIAEKTSRLANGLTGGSHDFITDIDEKDQFIY</sequence>
<proteinExistence type="predicted"/>
<evidence type="ECO:0000313" key="3">
    <source>
        <dbReference type="Proteomes" id="UP000195141"/>
    </source>
</evidence>
<reference evidence="2" key="2">
    <citation type="submission" date="2017-05" db="EMBL/GenBank/DDBJ databases">
        <authorList>
            <consortium name="The Broad Institute Genomics Platform"/>
            <consortium name="The Broad Institute Genomic Center for Infectious Diseases"/>
            <person name="Earl A."/>
            <person name="Manson A."/>
            <person name="Schwartman J."/>
            <person name="Gilmore M."/>
            <person name="Abouelleil A."/>
            <person name="Cao P."/>
            <person name="Chapman S."/>
            <person name="Cusick C."/>
            <person name="Shea T."/>
            <person name="Young S."/>
            <person name="Neafsey D."/>
            <person name="Nusbaum C."/>
            <person name="Birren B."/>
        </authorList>
    </citation>
    <scope>NUCLEOTIDE SEQUENCE</scope>
    <source>
        <strain evidence="2">9E7_DIV0242</strain>
    </source>
</reference>
<name>A0A242KBC5_9ENTE</name>
<accession>A0A242KBC5</accession>
<dbReference type="AlphaFoldDB" id="A0A242KBC5"/>
<organism evidence="1">
    <name type="scientific">Candidatus Enterococcus clewellii</name>
    <dbReference type="NCBI Taxonomy" id="1834193"/>
    <lineage>
        <taxon>Bacteria</taxon>
        <taxon>Bacillati</taxon>
        <taxon>Bacillota</taxon>
        <taxon>Bacilli</taxon>
        <taxon>Lactobacillales</taxon>
        <taxon>Enterococcaceae</taxon>
        <taxon>Enterococcus</taxon>
    </lineage>
</organism>
<dbReference type="EMBL" id="NGMM01000001">
    <property type="protein sequence ID" value="OTP18474.1"/>
    <property type="molecule type" value="Genomic_DNA"/>
</dbReference>
<evidence type="ECO:0000313" key="1">
    <source>
        <dbReference type="EMBL" id="OTP18474.1"/>
    </source>
</evidence>
<dbReference type="OrthoDB" id="9872850at2"/>
<dbReference type="Proteomes" id="UP000195141">
    <property type="component" value="Chromosome"/>
</dbReference>
<dbReference type="EMBL" id="CP147247">
    <property type="protein sequence ID" value="WYJ88521.1"/>
    <property type="molecule type" value="Genomic_DNA"/>
</dbReference>
<gene>
    <name evidence="2" type="ORF">A5888_000240</name>
    <name evidence="1" type="ORF">A5888_000288</name>
</gene>
<reference evidence="2" key="3">
    <citation type="submission" date="2024-03" db="EMBL/GenBank/DDBJ databases">
        <title>The Genome Sequence of Enterococcus sp. DIV0242b.</title>
        <authorList>
            <consortium name="The Broad Institute Genomics Platform"/>
            <consortium name="The Broad Institute Microbial Omics Core"/>
            <consortium name="The Broad Institute Genomic Center for Infectious Diseases"/>
            <person name="Earl A."/>
            <person name="Manson A."/>
            <person name="Gilmore M."/>
            <person name="Schwartman J."/>
            <person name="Shea T."/>
            <person name="Abouelleil A."/>
            <person name="Cao P."/>
            <person name="Chapman S."/>
            <person name="Cusick C."/>
            <person name="Young S."/>
            <person name="Neafsey D."/>
            <person name="Nusbaum C."/>
            <person name="Birren B."/>
        </authorList>
    </citation>
    <scope>NUCLEOTIDE SEQUENCE</scope>
    <source>
        <strain evidence="2">9E7_DIV0242</strain>
    </source>
</reference>
<dbReference type="RefSeq" id="WP_086347459.1">
    <property type="nucleotide sequence ID" value="NZ_CP147247.1"/>
</dbReference>
<keyword evidence="3" id="KW-1185">Reference proteome</keyword>
<protein>
    <submittedName>
        <fullName evidence="1">Uncharacterized protein</fullName>
    </submittedName>
</protein>